<evidence type="ECO:0000259" key="2">
    <source>
        <dbReference type="PROSITE" id="PS50801"/>
    </source>
</evidence>
<dbReference type="OrthoDB" id="163538at2"/>
<dbReference type="STRING" id="1193682.BJP25_18370"/>
<dbReference type="Proteomes" id="UP000186040">
    <property type="component" value="Unassembled WGS sequence"/>
</dbReference>
<reference evidence="4 5" key="1">
    <citation type="submission" date="2016-10" db="EMBL/GenBank/DDBJ databases">
        <title>The Draft Genome Sequence of Actinokineospora bangkokensis 44EHWT reveals the biosynthetic pathway of antifungal compounds Thailandins with unusual extender unit butylmalonyl-CoA.</title>
        <authorList>
            <person name="Greule A."/>
            <person name="Intra B."/>
            <person name="Flemming S."/>
            <person name="Rommel M.G."/>
            <person name="Panbangred W."/>
            <person name="Bechthold A."/>
        </authorList>
    </citation>
    <scope>NUCLEOTIDE SEQUENCE [LARGE SCALE GENOMIC DNA]</scope>
    <source>
        <strain evidence="4 5">44EHW</strain>
    </source>
</reference>
<evidence type="ECO:0000259" key="3">
    <source>
        <dbReference type="PROSITE" id="PS51746"/>
    </source>
</evidence>
<name>A0A1Q9LLR0_9PSEU</name>
<evidence type="ECO:0008006" key="6">
    <source>
        <dbReference type="Google" id="ProtNLM"/>
    </source>
</evidence>
<accession>A0A1Q9LLR0</accession>
<dbReference type="SUPFAM" id="SSF55874">
    <property type="entry name" value="ATPase domain of HSP90 chaperone/DNA topoisomerase II/histidine kinase"/>
    <property type="match status" value="1"/>
</dbReference>
<dbReference type="InterPro" id="IPR002645">
    <property type="entry name" value="STAS_dom"/>
</dbReference>
<sequence length="497" mass="50935">MHGRDDLTTGADRTAGAALRLRLLPTGLPVLPAVRVAAGHRPAAGAGGDWFDAVPLPDGSVALVVGDVAGRGVAVSAATGQLRAVLQDRLDETGDVLGALTAADRVAHRVPEAAGAAVCVAVVDPAGSVRYCTAGHSPPLLVRDGATRELPLTGDGPLGTGTGRRATRSQELGPADVLLLYSDGLVERTGLTPVEATADLAATAEVVVVDPLLRTPGLCAVERATATALELLAGHAGRTKDLTVLAAQLVDPVDPWDAVVAAGPTAAKAARAGLVPWLDAVGVGAADTLAVLHAVTELVTNAVEHSHPDGPPGRVTLHAELGPDGVVEARVRDEGRWRYRAGPPAEPGTGLGLATTAEFVDDVAVRRTPEGTTAVIRHRVTRPTHVLGAAPAPDPPDARDWLLVLDEGDDLVAVDGPLDIDTVREFELELHRRTLGGTRPLTLDLTGATALAGPAVAALHRLTRRCARNGSPLRLRAAAGSAADHALTLASLPHDRC</sequence>
<proteinExistence type="predicted"/>
<dbReference type="GO" id="GO:0016791">
    <property type="term" value="F:phosphatase activity"/>
    <property type="evidence" value="ECO:0007669"/>
    <property type="project" value="TreeGrafter"/>
</dbReference>
<dbReference type="InterPro" id="IPR052016">
    <property type="entry name" value="Bact_Sigma-Reg"/>
</dbReference>
<dbReference type="PANTHER" id="PTHR43156:SF2">
    <property type="entry name" value="STAGE II SPORULATION PROTEIN E"/>
    <property type="match status" value="1"/>
</dbReference>
<keyword evidence="1" id="KW-0378">Hydrolase</keyword>
<dbReference type="InterPro" id="IPR036457">
    <property type="entry name" value="PPM-type-like_dom_sf"/>
</dbReference>
<comment type="caution">
    <text evidence="4">The sequence shown here is derived from an EMBL/GenBank/DDBJ whole genome shotgun (WGS) entry which is preliminary data.</text>
</comment>
<dbReference type="RefSeq" id="WP_075975204.1">
    <property type="nucleotide sequence ID" value="NZ_MKQR01000013.1"/>
</dbReference>
<feature type="domain" description="STAS" evidence="2">
    <location>
        <begin position="411"/>
        <end position="497"/>
    </location>
</feature>
<dbReference type="EMBL" id="MKQR01000013">
    <property type="protein sequence ID" value="OLR92939.1"/>
    <property type="molecule type" value="Genomic_DNA"/>
</dbReference>
<dbReference type="PANTHER" id="PTHR43156">
    <property type="entry name" value="STAGE II SPORULATION PROTEIN E-RELATED"/>
    <property type="match status" value="1"/>
</dbReference>
<dbReference type="Gene3D" id="3.30.565.10">
    <property type="entry name" value="Histidine kinase-like ATPase, C-terminal domain"/>
    <property type="match status" value="1"/>
</dbReference>
<dbReference type="Pfam" id="PF07228">
    <property type="entry name" value="SpoIIE"/>
    <property type="match status" value="1"/>
</dbReference>
<dbReference type="AlphaFoldDB" id="A0A1Q9LLR0"/>
<keyword evidence="5" id="KW-1185">Reference proteome</keyword>
<evidence type="ECO:0000256" key="1">
    <source>
        <dbReference type="ARBA" id="ARBA00022801"/>
    </source>
</evidence>
<dbReference type="SUPFAM" id="SSF52091">
    <property type="entry name" value="SpoIIaa-like"/>
    <property type="match status" value="1"/>
</dbReference>
<dbReference type="InterPro" id="IPR036890">
    <property type="entry name" value="HATPase_C_sf"/>
</dbReference>
<protein>
    <recommendedName>
        <fullName evidence="6">STAS domain-containing protein</fullName>
    </recommendedName>
</protein>
<dbReference type="InterPro" id="IPR036513">
    <property type="entry name" value="STAS_dom_sf"/>
</dbReference>
<evidence type="ECO:0000313" key="4">
    <source>
        <dbReference type="EMBL" id="OLR92939.1"/>
    </source>
</evidence>
<dbReference type="PROSITE" id="PS51746">
    <property type="entry name" value="PPM_2"/>
    <property type="match status" value="1"/>
</dbReference>
<dbReference type="Gene3D" id="3.30.750.24">
    <property type="entry name" value="STAS domain"/>
    <property type="match status" value="1"/>
</dbReference>
<organism evidence="4 5">
    <name type="scientific">Actinokineospora bangkokensis</name>
    <dbReference type="NCBI Taxonomy" id="1193682"/>
    <lineage>
        <taxon>Bacteria</taxon>
        <taxon>Bacillati</taxon>
        <taxon>Actinomycetota</taxon>
        <taxon>Actinomycetes</taxon>
        <taxon>Pseudonocardiales</taxon>
        <taxon>Pseudonocardiaceae</taxon>
        <taxon>Actinokineospora</taxon>
    </lineage>
</organism>
<feature type="domain" description="PPM-type phosphatase" evidence="3">
    <location>
        <begin position="35"/>
        <end position="249"/>
    </location>
</feature>
<evidence type="ECO:0000313" key="5">
    <source>
        <dbReference type="Proteomes" id="UP000186040"/>
    </source>
</evidence>
<dbReference type="Gene3D" id="3.60.40.10">
    <property type="entry name" value="PPM-type phosphatase domain"/>
    <property type="match status" value="1"/>
</dbReference>
<dbReference type="CDD" id="cd16936">
    <property type="entry name" value="HATPase_RsbW-like"/>
    <property type="match status" value="1"/>
</dbReference>
<dbReference type="Pfam" id="PF13466">
    <property type="entry name" value="STAS_2"/>
    <property type="match status" value="1"/>
</dbReference>
<dbReference type="SMART" id="SM00331">
    <property type="entry name" value="PP2C_SIG"/>
    <property type="match status" value="1"/>
</dbReference>
<dbReference type="Pfam" id="PF13581">
    <property type="entry name" value="HATPase_c_2"/>
    <property type="match status" value="1"/>
</dbReference>
<dbReference type="PROSITE" id="PS50801">
    <property type="entry name" value="STAS"/>
    <property type="match status" value="1"/>
</dbReference>
<dbReference type="SUPFAM" id="SSF81606">
    <property type="entry name" value="PP2C-like"/>
    <property type="match status" value="1"/>
</dbReference>
<dbReference type="InterPro" id="IPR058548">
    <property type="entry name" value="MlaB-like_STAS"/>
</dbReference>
<dbReference type="InterPro" id="IPR003594">
    <property type="entry name" value="HATPase_dom"/>
</dbReference>
<dbReference type="SMART" id="SM00387">
    <property type="entry name" value="HATPase_c"/>
    <property type="match status" value="1"/>
</dbReference>
<gene>
    <name evidence="4" type="ORF">BJP25_18370</name>
</gene>
<dbReference type="InterPro" id="IPR001932">
    <property type="entry name" value="PPM-type_phosphatase-like_dom"/>
</dbReference>